<dbReference type="EMBL" id="HBUE01236970">
    <property type="protein sequence ID" value="CAG6547455.1"/>
    <property type="molecule type" value="Transcribed_RNA"/>
</dbReference>
<evidence type="ECO:0000313" key="1">
    <source>
        <dbReference type="EMBL" id="CAG6547455.1"/>
    </source>
</evidence>
<proteinExistence type="predicted"/>
<protein>
    <submittedName>
        <fullName evidence="1">(northern house mosquito) hypothetical protein</fullName>
    </submittedName>
</protein>
<dbReference type="AlphaFoldDB" id="A0A8D8I4J4"/>
<sequence>MPTITPTDYRSLGHQVPAKTSTRVQQQMTIQSLQKQATVTTTIIITTHTTPPVTILPITLTITLSVNPPPLKIRISKPRHHRITLHTIRDGVHHSTPATQPQPLILLHPLHQ</sequence>
<reference evidence="1" key="1">
    <citation type="submission" date="2021-05" db="EMBL/GenBank/DDBJ databases">
        <authorList>
            <person name="Alioto T."/>
            <person name="Alioto T."/>
            <person name="Gomez Garrido J."/>
        </authorList>
    </citation>
    <scope>NUCLEOTIDE SEQUENCE</scope>
</reference>
<dbReference type="EMBL" id="HBUE01343905">
    <property type="protein sequence ID" value="CAG6599656.1"/>
    <property type="molecule type" value="Transcribed_RNA"/>
</dbReference>
<accession>A0A8D8I4J4</accession>
<name>A0A8D8I4J4_CULPI</name>
<dbReference type="EMBL" id="HBUE01080143">
    <property type="protein sequence ID" value="CAG6477166.1"/>
    <property type="molecule type" value="Transcribed_RNA"/>
</dbReference>
<organism evidence="1">
    <name type="scientific">Culex pipiens</name>
    <name type="common">House mosquito</name>
    <dbReference type="NCBI Taxonomy" id="7175"/>
    <lineage>
        <taxon>Eukaryota</taxon>
        <taxon>Metazoa</taxon>
        <taxon>Ecdysozoa</taxon>
        <taxon>Arthropoda</taxon>
        <taxon>Hexapoda</taxon>
        <taxon>Insecta</taxon>
        <taxon>Pterygota</taxon>
        <taxon>Neoptera</taxon>
        <taxon>Endopterygota</taxon>
        <taxon>Diptera</taxon>
        <taxon>Nematocera</taxon>
        <taxon>Culicoidea</taxon>
        <taxon>Culicidae</taxon>
        <taxon>Culicinae</taxon>
        <taxon>Culicini</taxon>
        <taxon>Culex</taxon>
        <taxon>Culex</taxon>
    </lineage>
</organism>
<dbReference type="EMBL" id="HBUE01080142">
    <property type="protein sequence ID" value="CAG6477164.1"/>
    <property type="molecule type" value="Transcribed_RNA"/>
</dbReference>